<dbReference type="HOGENOM" id="CLU_987514_0_0_1"/>
<evidence type="ECO:0000313" key="2">
    <source>
        <dbReference type="EMBL" id="EPE25686.1"/>
    </source>
</evidence>
<protein>
    <submittedName>
        <fullName evidence="2">Uncharacterized protein</fullName>
    </submittedName>
</protein>
<dbReference type="KEGG" id="glz:GLAREA_01598"/>
<dbReference type="STRING" id="1116229.S3D0Y3"/>
<dbReference type="AlphaFoldDB" id="S3D0Y3"/>
<name>S3D0Y3_GLAL2</name>
<evidence type="ECO:0000313" key="3">
    <source>
        <dbReference type="Proteomes" id="UP000016922"/>
    </source>
</evidence>
<dbReference type="EMBL" id="KE145371">
    <property type="protein sequence ID" value="EPE25686.1"/>
    <property type="molecule type" value="Genomic_DNA"/>
</dbReference>
<gene>
    <name evidence="2" type="ORF">GLAREA_01598</name>
</gene>
<reference evidence="2 3" key="1">
    <citation type="journal article" date="2013" name="BMC Genomics">
        <title>Genomics-driven discovery of the pneumocandin biosynthetic gene cluster in the fungus Glarea lozoyensis.</title>
        <authorList>
            <person name="Chen L."/>
            <person name="Yue Q."/>
            <person name="Zhang X."/>
            <person name="Xiang M."/>
            <person name="Wang C."/>
            <person name="Li S."/>
            <person name="Che Y."/>
            <person name="Ortiz-Lopez F.J."/>
            <person name="Bills G.F."/>
            <person name="Liu X."/>
            <person name="An Z."/>
        </authorList>
    </citation>
    <scope>NUCLEOTIDE SEQUENCE [LARGE SCALE GENOMIC DNA]</scope>
    <source>
        <strain evidence="3">ATCC 20868 / MF5171</strain>
    </source>
</reference>
<evidence type="ECO:0000256" key="1">
    <source>
        <dbReference type="SAM" id="SignalP"/>
    </source>
</evidence>
<organism evidence="2 3">
    <name type="scientific">Glarea lozoyensis (strain ATCC 20868 / MF5171)</name>
    <dbReference type="NCBI Taxonomy" id="1116229"/>
    <lineage>
        <taxon>Eukaryota</taxon>
        <taxon>Fungi</taxon>
        <taxon>Dikarya</taxon>
        <taxon>Ascomycota</taxon>
        <taxon>Pezizomycotina</taxon>
        <taxon>Leotiomycetes</taxon>
        <taxon>Helotiales</taxon>
        <taxon>Helotiaceae</taxon>
        <taxon>Glarea</taxon>
    </lineage>
</organism>
<dbReference type="OrthoDB" id="5596743at2759"/>
<dbReference type="RefSeq" id="XP_008087005.1">
    <property type="nucleotide sequence ID" value="XM_008088814.1"/>
</dbReference>
<dbReference type="eggNOG" id="ENOG502STVW">
    <property type="taxonomic scope" value="Eukaryota"/>
</dbReference>
<proteinExistence type="predicted"/>
<feature type="signal peptide" evidence="1">
    <location>
        <begin position="1"/>
        <end position="22"/>
    </location>
</feature>
<feature type="chain" id="PRO_5004519374" evidence="1">
    <location>
        <begin position="23"/>
        <end position="228"/>
    </location>
</feature>
<dbReference type="OMA" id="PYASACS"/>
<keyword evidence="1" id="KW-0732">Signal</keyword>
<dbReference type="GeneID" id="19460656"/>
<sequence length="228" mass="22636">MQFLLPVTLSLAGIAIATSCNADNCARAVTGTAKGAAQVASAKADCAAFLATTVTPSATTVFITTTITPAPTVIAKRAATVPVYASACSGTVRYSSACSCFGVVPSTFTAPTPTVTSIVTATATPPTCPGSTCDAGIENCQNNENCYCFTGASTSGFCGANAICASLKPCATDVECGGSSICAIGSCCVTDESVLPGVCLTATCDNPSAKLRFAARARRAVGGTAAYR</sequence>
<keyword evidence="3" id="KW-1185">Reference proteome</keyword>
<accession>S3D0Y3</accession>
<dbReference type="Proteomes" id="UP000016922">
    <property type="component" value="Unassembled WGS sequence"/>
</dbReference>